<dbReference type="PANTHER" id="PTHR46411:SF3">
    <property type="entry name" value="AAA+ ATPASE DOMAIN-CONTAINING PROTEIN"/>
    <property type="match status" value="1"/>
</dbReference>
<dbReference type="InterPro" id="IPR027417">
    <property type="entry name" value="P-loop_NTPase"/>
</dbReference>
<protein>
    <recommendedName>
        <fullName evidence="2">AAA+ ATPase domain-containing protein</fullName>
    </recommendedName>
</protein>
<dbReference type="InterPro" id="IPR003959">
    <property type="entry name" value="ATPase_AAA_core"/>
</dbReference>
<feature type="region of interest" description="Disordered" evidence="1">
    <location>
        <begin position="370"/>
        <end position="408"/>
    </location>
</feature>
<dbReference type="AlphaFoldDB" id="A0A2C5Y460"/>
<reference evidence="3 4" key="1">
    <citation type="submission" date="2017-06" db="EMBL/GenBank/DDBJ databases">
        <title>Ant-infecting Ophiocordyceps genomes reveal a high diversity of potential behavioral manipulation genes and a possible major role for enterotoxins.</title>
        <authorList>
            <person name="De Bekker C."/>
            <person name="Evans H.C."/>
            <person name="Brachmann A."/>
            <person name="Hughes D.P."/>
        </authorList>
    </citation>
    <scope>NUCLEOTIDE SEQUENCE [LARGE SCALE GENOMIC DNA]</scope>
    <source>
        <strain evidence="3 4">Map64</strain>
    </source>
</reference>
<feature type="compositionally biased region" description="Low complexity" evidence="1">
    <location>
        <begin position="382"/>
        <end position="393"/>
    </location>
</feature>
<dbReference type="CDD" id="cd19481">
    <property type="entry name" value="RecA-like_protease"/>
    <property type="match status" value="1"/>
</dbReference>
<feature type="region of interest" description="Disordered" evidence="1">
    <location>
        <begin position="20"/>
        <end position="51"/>
    </location>
</feature>
<feature type="domain" description="AAA+ ATPase" evidence="2">
    <location>
        <begin position="507"/>
        <end position="632"/>
    </location>
</feature>
<dbReference type="EMBL" id="NJET01000072">
    <property type="protein sequence ID" value="PHH62433.1"/>
    <property type="molecule type" value="Genomic_DNA"/>
</dbReference>
<evidence type="ECO:0000256" key="1">
    <source>
        <dbReference type="SAM" id="MobiDB-lite"/>
    </source>
</evidence>
<comment type="caution">
    <text evidence="3">The sequence shown here is derived from an EMBL/GenBank/DDBJ whole genome shotgun (WGS) entry which is preliminary data.</text>
</comment>
<evidence type="ECO:0000313" key="4">
    <source>
        <dbReference type="Proteomes" id="UP000226192"/>
    </source>
</evidence>
<dbReference type="Proteomes" id="UP000226192">
    <property type="component" value="Unassembled WGS sequence"/>
</dbReference>
<dbReference type="PANTHER" id="PTHR46411">
    <property type="entry name" value="FAMILY ATPASE, PUTATIVE-RELATED"/>
    <property type="match status" value="1"/>
</dbReference>
<dbReference type="GO" id="GO:0016887">
    <property type="term" value="F:ATP hydrolysis activity"/>
    <property type="evidence" value="ECO:0007669"/>
    <property type="project" value="InterPro"/>
</dbReference>
<evidence type="ECO:0000259" key="2">
    <source>
        <dbReference type="SMART" id="SM00382"/>
    </source>
</evidence>
<dbReference type="GO" id="GO:0005524">
    <property type="term" value="F:ATP binding"/>
    <property type="evidence" value="ECO:0007669"/>
    <property type="project" value="InterPro"/>
</dbReference>
<dbReference type="Gene3D" id="3.40.50.300">
    <property type="entry name" value="P-loop containing nucleotide triphosphate hydrolases"/>
    <property type="match status" value="1"/>
</dbReference>
<gene>
    <name evidence="3" type="ORF">CDD81_7152</name>
</gene>
<proteinExistence type="predicted"/>
<evidence type="ECO:0000313" key="3">
    <source>
        <dbReference type="EMBL" id="PHH62433.1"/>
    </source>
</evidence>
<sequence>MSAFIARSRSRSIIDSMPALAIRTEESGQSARGDSARRSPSLDGNRDKKEEKHVVGMLLESKDLYAKFDDRGNRSWTEKIPDDFEEQTSAKELAKYAVIVRRDKPSDAEADKALIIDSIIVQSPHIRRLLAKVLHGYPGIITSLLRLKLTAPLECLVHRWQDFQTAVKDASLEPEAREHIDLFYSIVDKELGDVVRLRDDYLAKRAVTFDHVWTLFPPGCIVVGSMHQRPLAAKLESAYYRTRQCGKFYVLHCKIIDWDGTRMGWNNHDMAIPAFEGAVPLSKLYCQPLDLHTDADVMREMLQARGRVFESLAGYCFRAYDGVALWHPQADETQRETVQSRIVVDGFNWEKENCENSLWIMPLHDEEDTIGSKRSRRRRRLSFSSPSSSPPRSVHGYETSGSDDDFEPRCRGLGSLYGANGLENKMQRPPLTPSELILTTPIVRGYALRNKRWMEFFIDKVTDVSFDEDAFSTLVMPAEKKELVLALARSQSSIHSAFDDVITGKGRGIVMLLSGSPGTGKTLTAEAVAEEIRLPLYAVSAGDLGSDSWEMERKLSQVLSMVASWNAVLLIDECDIFLQQRTRQDLERNRIIAVFLRTLEYYQGILFLTTNRVGDIDPAFQSRIHVSIEYPPLNVQARAAIWKTLLKRAVVDQSWAKADGKGLEHHQVTGEEIDTLSRLEINGRVIKNMIKAAHLLACHRQQGLSYEHLQAVQRVEGSSRLAFGT</sequence>
<dbReference type="OrthoDB" id="10042665at2759"/>
<dbReference type="InterPro" id="IPR003593">
    <property type="entry name" value="AAA+_ATPase"/>
</dbReference>
<dbReference type="STRING" id="1399860.A0A2C5Y460"/>
<dbReference type="SUPFAM" id="SSF52540">
    <property type="entry name" value="P-loop containing nucleoside triphosphate hydrolases"/>
    <property type="match status" value="1"/>
</dbReference>
<dbReference type="Pfam" id="PF22942">
    <property type="entry name" value="DUF7025"/>
    <property type="match status" value="1"/>
</dbReference>
<dbReference type="SMART" id="SM00382">
    <property type="entry name" value="AAA"/>
    <property type="match status" value="1"/>
</dbReference>
<name>A0A2C5Y460_9HYPO</name>
<accession>A0A2C5Y460</accession>
<dbReference type="Pfam" id="PF00004">
    <property type="entry name" value="AAA"/>
    <property type="match status" value="1"/>
</dbReference>
<organism evidence="3 4">
    <name type="scientific">Ophiocordyceps australis</name>
    <dbReference type="NCBI Taxonomy" id="1399860"/>
    <lineage>
        <taxon>Eukaryota</taxon>
        <taxon>Fungi</taxon>
        <taxon>Dikarya</taxon>
        <taxon>Ascomycota</taxon>
        <taxon>Pezizomycotina</taxon>
        <taxon>Sordariomycetes</taxon>
        <taxon>Hypocreomycetidae</taxon>
        <taxon>Hypocreales</taxon>
        <taxon>Ophiocordycipitaceae</taxon>
        <taxon>Ophiocordyceps</taxon>
    </lineage>
</organism>
<dbReference type="InterPro" id="IPR054289">
    <property type="entry name" value="DUF7025"/>
</dbReference>
<keyword evidence="4" id="KW-1185">Reference proteome</keyword>